<evidence type="ECO:0000256" key="14">
    <source>
        <dbReference type="ARBA" id="ARBA00023235"/>
    </source>
</evidence>
<evidence type="ECO:0000313" key="20">
    <source>
        <dbReference type="EMBL" id="KXB91677.1"/>
    </source>
</evidence>
<dbReference type="GO" id="GO:0016787">
    <property type="term" value="F:hydrolase activity"/>
    <property type="evidence" value="ECO:0007669"/>
    <property type="project" value="UniProtKB-KW"/>
</dbReference>
<dbReference type="SMART" id="SM00341">
    <property type="entry name" value="HRDC"/>
    <property type="match status" value="1"/>
</dbReference>
<keyword evidence="21" id="KW-1185">Reference proteome</keyword>
<accession>A0A134CHS6</accession>
<comment type="caution">
    <text evidence="20">The sequence shown here is derived from an EMBL/GenBank/DDBJ whole genome shotgun (WGS) entry which is preliminary data.</text>
</comment>
<dbReference type="GO" id="GO:0005737">
    <property type="term" value="C:cytoplasm"/>
    <property type="evidence" value="ECO:0007669"/>
    <property type="project" value="TreeGrafter"/>
</dbReference>
<dbReference type="GO" id="GO:0006260">
    <property type="term" value="P:DNA replication"/>
    <property type="evidence" value="ECO:0007669"/>
    <property type="project" value="InterPro"/>
</dbReference>
<dbReference type="InterPro" id="IPR036390">
    <property type="entry name" value="WH_DNA-bd_sf"/>
</dbReference>
<dbReference type="EC" id="5.6.2.4" evidence="16"/>
<keyword evidence="10" id="KW-0067">ATP-binding</keyword>
<evidence type="ECO:0000256" key="11">
    <source>
        <dbReference type="ARBA" id="ARBA00023125"/>
    </source>
</evidence>
<dbReference type="Proteomes" id="UP000070160">
    <property type="component" value="Unassembled WGS sequence"/>
</dbReference>
<dbReference type="InterPro" id="IPR006293">
    <property type="entry name" value="DNA_helicase_ATP-dep_RecQ_bac"/>
</dbReference>
<dbReference type="SUPFAM" id="SSF52540">
    <property type="entry name" value="P-loop containing nucleoside triphosphate hydrolases"/>
    <property type="match status" value="1"/>
</dbReference>
<dbReference type="SUPFAM" id="SSF46785">
    <property type="entry name" value="Winged helix' DNA-binding domain"/>
    <property type="match status" value="1"/>
</dbReference>
<dbReference type="SMART" id="SM00490">
    <property type="entry name" value="HELICc"/>
    <property type="match status" value="1"/>
</dbReference>
<keyword evidence="8 20" id="KW-0347">Helicase</keyword>
<dbReference type="GO" id="GO:0006281">
    <property type="term" value="P:DNA repair"/>
    <property type="evidence" value="ECO:0007669"/>
    <property type="project" value="UniProtKB-KW"/>
</dbReference>
<dbReference type="Pfam" id="PF16124">
    <property type="entry name" value="RecQ_Zn_bind"/>
    <property type="match status" value="1"/>
</dbReference>
<dbReference type="SUPFAM" id="SSF47819">
    <property type="entry name" value="HRDC-like"/>
    <property type="match status" value="1"/>
</dbReference>
<evidence type="ECO:0000256" key="1">
    <source>
        <dbReference type="ARBA" id="ARBA00001946"/>
    </source>
</evidence>
<evidence type="ECO:0000256" key="9">
    <source>
        <dbReference type="ARBA" id="ARBA00022833"/>
    </source>
</evidence>
<dbReference type="InterPro" id="IPR036388">
    <property type="entry name" value="WH-like_DNA-bd_sf"/>
</dbReference>
<name>A0A134CHS6_9FIRM</name>
<dbReference type="AlphaFoldDB" id="A0A134CHS6"/>
<dbReference type="STRING" id="1588748.HMPREF3182_00699"/>
<dbReference type="Gene3D" id="1.10.10.10">
    <property type="entry name" value="Winged helix-like DNA-binding domain superfamily/Winged helix DNA-binding domain"/>
    <property type="match status" value="1"/>
</dbReference>
<evidence type="ECO:0000256" key="16">
    <source>
        <dbReference type="NCBIfam" id="TIGR01389"/>
    </source>
</evidence>
<dbReference type="GO" id="GO:0030894">
    <property type="term" value="C:replisome"/>
    <property type="evidence" value="ECO:0007669"/>
    <property type="project" value="TreeGrafter"/>
</dbReference>
<dbReference type="Gene3D" id="3.40.50.300">
    <property type="entry name" value="P-loop containing nucleotide triphosphate hydrolases"/>
    <property type="match status" value="2"/>
</dbReference>
<gene>
    <name evidence="20" type="ORF">HMPREF3182_00699</name>
</gene>
<dbReference type="SMART" id="SM00487">
    <property type="entry name" value="DEXDc"/>
    <property type="match status" value="1"/>
</dbReference>
<feature type="domain" description="Helicase ATP-binding" evidence="18">
    <location>
        <begin position="35"/>
        <end position="204"/>
    </location>
</feature>
<dbReference type="CDD" id="cd17920">
    <property type="entry name" value="DEXHc_RecQ"/>
    <property type="match status" value="1"/>
</dbReference>
<evidence type="ECO:0000256" key="7">
    <source>
        <dbReference type="ARBA" id="ARBA00022801"/>
    </source>
</evidence>
<evidence type="ECO:0000256" key="8">
    <source>
        <dbReference type="ARBA" id="ARBA00022806"/>
    </source>
</evidence>
<dbReference type="GO" id="GO:0043138">
    <property type="term" value="F:3'-5' DNA helicase activity"/>
    <property type="evidence" value="ECO:0007669"/>
    <property type="project" value="UniProtKB-EC"/>
</dbReference>
<dbReference type="NCBIfam" id="TIGR01389">
    <property type="entry name" value="recQ"/>
    <property type="match status" value="1"/>
</dbReference>
<evidence type="ECO:0000256" key="2">
    <source>
        <dbReference type="ARBA" id="ARBA00001947"/>
    </source>
</evidence>
<comment type="cofactor">
    <cofactor evidence="2">
        <name>Zn(2+)</name>
        <dbReference type="ChEBI" id="CHEBI:29105"/>
    </cofactor>
</comment>
<dbReference type="PATRIC" id="fig|1588748.3.peg.663"/>
<dbReference type="InterPro" id="IPR002121">
    <property type="entry name" value="HRDC_dom"/>
</dbReference>
<dbReference type="InterPro" id="IPR001650">
    <property type="entry name" value="Helicase_C-like"/>
</dbReference>
<evidence type="ECO:0000256" key="13">
    <source>
        <dbReference type="ARBA" id="ARBA00023204"/>
    </source>
</evidence>
<dbReference type="Pfam" id="PF00271">
    <property type="entry name" value="Helicase_C"/>
    <property type="match status" value="1"/>
</dbReference>
<keyword evidence="4" id="KW-0479">Metal-binding</keyword>
<sequence length="609" mass="70366">MYIIGVRERFNMELKKILKQYFGYDSFRPGQEEIIKTLLGGRDCLAIMPTGAGKSLCFQIPAVMSRGITLVISPLISLMKDQVDALTAQQIPATYITSDCDIEEYRCRIKEIYEGRVRLLYVSPERLQVDFFTSLMQKMPVCMVIVDEAHCVSQWGHDFRPGYAQIKQWVAKLPKRPVIGAFTATATEPVKKDMLELLGMNNPKVFTSSFDRPNLYFRVVQAADRDRFILGYLQKHATESGIIYAATRKEVERLYSLLQRHKYSVGRYHAGVDPLERRQAQDAFSYDQVRIIVATNAFGMGIDKSNVRFVIHYQMPKNIESYYQEAGRAGRDGEYAECILLFNRQDIMLHQYMLEQRESSPAQIEKDLCQLRAMEVYAQQTGCLRYALLTYFGEHPTWQRCEKCSNCQQEWIQEDYTKEVRNMLLCIDELNGRFGSTMVCDILRGKASAKVRQYRFERNATFALLADMDVADLQALIQQACEDGYIIKSVGRYPTLSLSRAGREAMNSRQSFLQRRSRGSCSIANEAIPVKTQAQEYLFEKLRNVRYEWSKRAHIPPFVIFSDATLWEMARKKPRTFEEMETIKGVGTFKLHKYGKAFLEVIMNDMDGR</sequence>
<dbReference type="GO" id="GO:0009432">
    <property type="term" value="P:SOS response"/>
    <property type="evidence" value="ECO:0007669"/>
    <property type="project" value="UniProtKB-UniRule"/>
</dbReference>
<evidence type="ECO:0000259" key="19">
    <source>
        <dbReference type="PROSITE" id="PS51194"/>
    </source>
</evidence>
<dbReference type="PROSITE" id="PS51194">
    <property type="entry name" value="HELICASE_CTER"/>
    <property type="match status" value="1"/>
</dbReference>
<evidence type="ECO:0000259" key="18">
    <source>
        <dbReference type="PROSITE" id="PS51192"/>
    </source>
</evidence>
<dbReference type="PROSITE" id="PS51192">
    <property type="entry name" value="HELICASE_ATP_BIND_1"/>
    <property type="match status" value="1"/>
</dbReference>
<feature type="domain" description="Helicase C-terminal" evidence="19">
    <location>
        <begin position="224"/>
        <end position="372"/>
    </location>
</feature>
<comment type="cofactor">
    <cofactor evidence="1">
        <name>Mg(2+)</name>
        <dbReference type="ChEBI" id="CHEBI:18420"/>
    </cofactor>
</comment>
<dbReference type="InterPro" id="IPR044876">
    <property type="entry name" value="HRDC_dom_sf"/>
</dbReference>
<evidence type="ECO:0000256" key="10">
    <source>
        <dbReference type="ARBA" id="ARBA00022840"/>
    </source>
</evidence>
<organism evidence="20 21">
    <name type="scientific">Megasphaera hutchinsoni</name>
    <dbReference type="NCBI Taxonomy" id="1588748"/>
    <lineage>
        <taxon>Bacteria</taxon>
        <taxon>Bacillati</taxon>
        <taxon>Bacillota</taxon>
        <taxon>Negativicutes</taxon>
        <taxon>Veillonellales</taxon>
        <taxon>Veillonellaceae</taxon>
        <taxon>Megasphaera</taxon>
    </lineage>
</organism>
<keyword evidence="11" id="KW-0238">DNA-binding</keyword>
<dbReference type="GO" id="GO:0006310">
    <property type="term" value="P:DNA recombination"/>
    <property type="evidence" value="ECO:0007669"/>
    <property type="project" value="UniProtKB-UniRule"/>
</dbReference>
<dbReference type="Gene3D" id="1.10.150.80">
    <property type="entry name" value="HRDC domain"/>
    <property type="match status" value="1"/>
</dbReference>
<dbReference type="GO" id="GO:0009378">
    <property type="term" value="F:four-way junction helicase activity"/>
    <property type="evidence" value="ECO:0007669"/>
    <property type="project" value="TreeGrafter"/>
</dbReference>
<feature type="domain" description="HRDC" evidence="17">
    <location>
        <begin position="532"/>
        <end position="609"/>
    </location>
</feature>
<comment type="similarity">
    <text evidence="3">Belongs to the helicase family. RecQ subfamily.</text>
</comment>
<dbReference type="InterPro" id="IPR010997">
    <property type="entry name" value="HRDC-like_sf"/>
</dbReference>
<evidence type="ECO:0000256" key="15">
    <source>
        <dbReference type="ARBA" id="ARBA00034617"/>
    </source>
</evidence>
<dbReference type="PROSITE" id="PS50967">
    <property type="entry name" value="HRDC"/>
    <property type="match status" value="1"/>
</dbReference>
<evidence type="ECO:0000256" key="4">
    <source>
        <dbReference type="ARBA" id="ARBA00022723"/>
    </source>
</evidence>
<dbReference type="Pfam" id="PF00270">
    <property type="entry name" value="DEAD"/>
    <property type="match status" value="1"/>
</dbReference>
<evidence type="ECO:0000256" key="5">
    <source>
        <dbReference type="ARBA" id="ARBA00022741"/>
    </source>
</evidence>
<dbReference type="InterPro" id="IPR011545">
    <property type="entry name" value="DEAD/DEAH_box_helicase_dom"/>
</dbReference>
<dbReference type="InterPro" id="IPR018982">
    <property type="entry name" value="RQC_domain"/>
</dbReference>
<keyword evidence="5" id="KW-0547">Nucleotide-binding</keyword>
<keyword evidence="6" id="KW-0227">DNA damage</keyword>
<evidence type="ECO:0000313" key="21">
    <source>
        <dbReference type="Proteomes" id="UP000070160"/>
    </source>
</evidence>
<evidence type="ECO:0000256" key="3">
    <source>
        <dbReference type="ARBA" id="ARBA00005446"/>
    </source>
</evidence>
<keyword evidence="13" id="KW-0234">DNA repair</keyword>
<dbReference type="Pfam" id="PF00570">
    <property type="entry name" value="HRDC"/>
    <property type="match status" value="1"/>
</dbReference>
<evidence type="ECO:0000256" key="12">
    <source>
        <dbReference type="ARBA" id="ARBA00023172"/>
    </source>
</evidence>
<dbReference type="GO" id="GO:0043590">
    <property type="term" value="C:bacterial nucleoid"/>
    <property type="evidence" value="ECO:0007669"/>
    <property type="project" value="TreeGrafter"/>
</dbReference>
<evidence type="ECO:0000256" key="6">
    <source>
        <dbReference type="ARBA" id="ARBA00022763"/>
    </source>
</evidence>
<reference evidence="21" key="1">
    <citation type="submission" date="2016-01" db="EMBL/GenBank/DDBJ databases">
        <authorList>
            <person name="Mitreva M."/>
            <person name="Pepin K.H."/>
            <person name="Mihindukulasuriya K.A."/>
            <person name="Fulton R."/>
            <person name="Fronick C."/>
            <person name="O'Laughlin M."/>
            <person name="Miner T."/>
            <person name="Herter B."/>
            <person name="Rosa B.A."/>
            <person name="Cordes M."/>
            <person name="Tomlinson C."/>
            <person name="Wollam A."/>
            <person name="Palsikar V.B."/>
            <person name="Mardis E.R."/>
            <person name="Wilson R.K."/>
        </authorList>
    </citation>
    <scope>NUCLEOTIDE SEQUENCE [LARGE SCALE GENOMIC DNA]</scope>
    <source>
        <strain evidence="21">KA00182</strain>
    </source>
</reference>
<dbReference type="SMART" id="SM00956">
    <property type="entry name" value="RQC"/>
    <property type="match status" value="1"/>
</dbReference>
<dbReference type="GO" id="GO:0046872">
    <property type="term" value="F:metal ion binding"/>
    <property type="evidence" value="ECO:0007669"/>
    <property type="project" value="UniProtKB-KW"/>
</dbReference>
<proteinExistence type="inferred from homology"/>
<keyword evidence="7" id="KW-0378">Hydrolase</keyword>
<dbReference type="Pfam" id="PF09382">
    <property type="entry name" value="RQC"/>
    <property type="match status" value="1"/>
</dbReference>
<dbReference type="NCBIfam" id="TIGR00614">
    <property type="entry name" value="recQ_fam"/>
    <property type="match status" value="1"/>
</dbReference>
<keyword evidence="14" id="KW-0413">Isomerase</keyword>
<dbReference type="InterPro" id="IPR032284">
    <property type="entry name" value="RecQ_Zn-bd"/>
</dbReference>
<dbReference type="InterPro" id="IPR027417">
    <property type="entry name" value="P-loop_NTPase"/>
</dbReference>
<evidence type="ECO:0000259" key="17">
    <source>
        <dbReference type="PROSITE" id="PS50967"/>
    </source>
</evidence>
<protein>
    <recommendedName>
        <fullName evidence="16">DNA helicase RecQ</fullName>
        <ecNumber evidence="16">5.6.2.4</ecNumber>
    </recommendedName>
</protein>
<keyword evidence="9" id="KW-0862">Zinc</keyword>
<keyword evidence="12" id="KW-0233">DNA recombination</keyword>
<dbReference type="InterPro" id="IPR004589">
    <property type="entry name" value="DNA_helicase_ATP-dep_RecQ"/>
</dbReference>
<dbReference type="CDD" id="cd18794">
    <property type="entry name" value="SF2_C_RecQ"/>
    <property type="match status" value="1"/>
</dbReference>
<dbReference type="PANTHER" id="PTHR13710:SF105">
    <property type="entry name" value="ATP-DEPENDENT DNA HELICASE Q1"/>
    <property type="match status" value="1"/>
</dbReference>
<dbReference type="FunFam" id="3.40.50.300:FF:000296">
    <property type="entry name" value="ATP-dependent DNA helicase RecQ"/>
    <property type="match status" value="1"/>
</dbReference>
<dbReference type="InterPro" id="IPR014001">
    <property type="entry name" value="Helicase_ATP-bd"/>
</dbReference>
<dbReference type="PANTHER" id="PTHR13710">
    <property type="entry name" value="DNA HELICASE RECQ FAMILY MEMBER"/>
    <property type="match status" value="1"/>
</dbReference>
<comment type="catalytic activity">
    <reaction evidence="15">
        <text>Couples ATP hydrolysis with the unwinding of duplex DNA by translocating in the 3'-5' direction.</text>
        <dbReference type="EC" id="5.6.2.4"/>
    </reaction>
</comment>
<dbReference type="GO" id="GO:0003677">
    <property type="term" value="F:DNA binding"/>
    <property type="evidence" value="ECO:0007669"/>
    <property type="project" value="UniProtKB-KW"/>
</dbReference>
<dbReference type="EMBL" id="LSDT01000028">
    <property type="protein sequence ID" value="KXB91677.1"/>
    <property type="molecule type" value="Genomic_DNA"/>
</dbReference>
<dbReference type="GO" id="GO:0005524">
    <property type="term" value="F:ATP binding"/>
    <property type="evidence" value="ECO:0007669"/>
    <property type="project" value="UniProtKB-KW"/>
</dbReference>